<dbReference type="EMBL" id="JOJR01006903">
    <property type="protein sequence ID" value="RCN26550.1"/>
    <property type="molecule type" value="Genomic_DNA"/>
</dbReference>
<name>A0A368F6F1_ANCCA</name>
<sequence>MPETVGREVHDIVEELIARTNKKKVSAVSTTKDKSPIYFCDIDIRKIKDDIA</sequence>
<evidence type="ECO:0000313" key="2">
    <source>
        <dbReference type="Proteomes" id="UP000252519"/>
    </source>
</evidence>
<comment type="caution">
    <text evidence="1">The sequence shown here is derived from an EMBL/GenBank/DDBJ whole genome shotgun (WGS) entry which is preliminary data.</text>
</comment>
<proteinExistence type="predicted"/>
<gene>
    <name evidence="1" type="ORF">ANCCAN_27722</name>
</gene>
<dbReference type="Proteomes" id="UP000252519">
    <property type="component" value="Unassembled WGS sequence"/>
</dbReference>
<evidence type="ECO:0000313" key="1">
    <source>
        <dbReference type="EMBL" id="RCN26550.1"/>
    </source>
</evidence>
<reference evidence="1 2" key="1">
    <citation type="submission" date="2014-10" db="EMBL/GenBank/DDBJ databases">
        <title>Draft genome of the hookworm Ancylostoma caninum.</title>
        <authorList>
            <person name="Mitreva M."/>
        </authorList>
    </citation>
    <scope>NUCLEOTIDE SEQUENCE [LARGE SCALE GENOMIC DNA]</scope>
    <source>
        <strain evidence="1 2">Baltimore</strain>
    </source>
</reference>
<protein>
    <submittedName>
        <fullName evidence="1">Uncharacterized protein</fullName>
    </submittedName>
</protein>
<keyword evidence="2" id="KW-1185">Reference proteome</keyword>
<organism evidence="1 2">
    <name type="scientific">Ancylostoma caninum</name>
    <name type="common">Dog hookworm</name>
    <dbReference type="NCBI Taxonomy" id="29170"/>
    <lineage>
        <taxon>Eukaryota</taxon>
        <taxon>Metazoa</taxon>
        <taxon>Ecdysozoa</taxon>
        <taxon>Nematoda</taxon>
        <taxon>Chromadorea</taxon>
        <taxon>Rhabditida</taxon>
        <taxon>Rhabditina</taxon>
        <taxon>Rhabditomorpha</taxon>
        <taxon>Strongyloidea</taxon>
        <taxon>Ancylostomatidae</taxon>
        <taxon>Ancylostomatinae</taxon>
        <taxon>Ancylostoma</taxon>
    </lineage>
</organism>
<dbReference type="AlphaFoldDB" id="A0A368F6F1"/>
<accession>A0A368F6F1</accession>
<dbReference type="OrthoDB" id="4540492at2759"/>